<feature type="transmembrane region" description="Helical" evidence="7">
    <location>
        <begin position="69"/>
        <end position="89"/>
    </location>
</feature>
<dbReference type="GO" id="GO:0005886">
    <property type="term" value="C:plasma membrane"/>
    <property type="evidence" value="ECO:0007669"/>
    <property type="project" value="UniProtKB-SubCell"/>
</dbReference>
<dbReference type="OrthoDB" id="9786870at2"/>
<dbReference type="GO" id="GO:0016776">
    <property type="term" value="F:phosphotransferase activity, phosphate group as acceptor"/>
    <property type="evidence" value="ECO:0007669"/>
    <property type="project" value="TreeGrafter"/>
</dbReference>
<dbReference type="CDD" id="cd16017">
    <property type="entry name" value="LptA"/>
    <property type="match status" value="1"/>
</dbReference>
<dbReference type="PANTHER" id="PTHR30443:SF0">
    <property type="entry name" value="PHOSPHOETHANOLAMINE TRANSFERASE EPTA"/>
    <property type="match status" value="1"/>
</dbReference>
<keyword evidence="3" id="KW-0808">Transferase</keyword>
<evidence type="ECO:0000256" key="7">
    <source>
        <dbReference type="SAM" id="Phobius"/>
    </source>
</evidence>
<keyword evidence="10" id="KW-1185">Reference proteome</keyword>
<organism evidence="9 10">
    <name type="scientific">Centipeda periodontii DSM 2778</name>
    <dbReference type="NCBI Taxonomy" id="888060"/>
    <lineage>
        <taxon>Bacteria</taxon>
        <taxon>Bacillati</taxon>
        <taxon>Bacillota</taxon>
        <taxon>Negativicutes</taxon>
        <taxon>Selenomonadales</taxon>
        <taxon>Selenomonadaceae</taxon>
        <taxon>Centipeda</taxon>
    </lineage>
</organism>
<dbReference type="Pfam" id="PF00884">
    <property type="entry name" value="Sulfatase"/>
    <property type="match status" value="1"/>
</dbReference>
<feature type="domain" description="Sulfatase N-terminal" evidence="8">
    <location>
        <begin position="289"/>
        <end position="555"/>
    </location>
</feature>
<dbReference type="InterPro" id="IPR017850">
    <property type="entry name" value="Alkaline_phosphatase_core_sf"/>
</dbReference>
<evidence type="ECO:0000256" key="2">
    <source>
        <dbReference type="ARBA" id="ARBA00022475"/>
    </source>
</evidence>
<evidence type="ECO:0000256" key="6">
    <source>
        <dbReference type="ARBA" id="ARBA00023136"/>
    </source>
</evidence>
<evidence type="ECO:0000256" key="4">
    <source>
        <dbReference type="ARBA" id="ARBA00022692"/>
    </source>
</evidence>
<dbReference type="InterPro" id="IPR058130">
    <property type="entry name" value="PEA_transf_C"/>
</dbReference>
<keyword evidence="4 7" id="KW-0812">Transmembrane</keyword>
<proteinExistence type="predicted"/>
<feature type="transmembrane region" description="Helical" evidence="7">
    <location>
        <begin position="46"/>
        <end position="64"/>
    </location>
</feature>
<keyword evidence="5 7" id="KW-1133">Transmembrane helix</keyword>
<feature type="transmembrane region" description="Helical" evidence="7">
    <location>
        <begin position="224"/>
        <end position="245"/>
    </location>
</feature>
<dbReference type="STRING" id="888060.HMPREF9081_2365"/>
<dbReference type="GO" id="GO:0009244">
    <property type="term" value="P:lipopolysaccharide core region biosynthetic process"/>
    <property type="evidence" value="ECO:0007669"/>
    <property type="project" value="TreeGrafter"/>
</dbReference>
<dbReference type="EMBL" id="AFHQ01000057">
    <property type="protein sequence ID" value="EGK57361.1"/>
    <property type="molecule type" value="Genomic_DNA"/>
</dbReference>
<evidence type="ECO:0000259" key="8">
    <source>
        <dbReference type="Pfam" id="PF00884"/>
    </source>
</evidence>
<reference evidence="9 10" key="1">
    <citation type="submission" date="2011-04" db="EMBL/GenBank/DDBJ databases">
        <authorList>
            <person name="Muzny D."/>
            <person name="Qin X."/>
            <person name="Deng J."/>
            <person name="Jiang H."/>
            <person name="Liu Y."/>
            <person name="Qu J."/>
            <person name="Song X.-Z."/>
            <person name="Zhang L."/>
            <person name="Thornton R."/>
            <person name="Coyle M."/>
            <person name="Francisco L."/>
            <person name="Jackson L."/>
            <person name="Javaid M."/>
            <person name="Korchina V."/>
            <person name="Kovar C."/>
            <person name="Mata R."/>
            <person name="Mathew T."/>
            <person name="Ngo R."/>
            <person name="Nguyen L."/>
            <person name="Nguyen N."/>
            <person name="Okwuonu G."/>
            <person name="Ongeri F."/>
            <person name="Pham C."/>
            <person name="Simmons D."/>
            <person name="Wilczek-Boney K."/>
            <person name="Hale W."/>
            <person name="Jakkamsetti A."/>
            <person name="Pham P."/>
            <person name="Ruth R."/>
            <person name="San Lucas F."/>
            <person name="Warren J."/>
            <person name="Zhang J."/>
            <person name="Zhao Z."/>
            <person name="Zhou C."/>
            <person name="Zhu D."/>
            <person name="Lee S."/>
            <person name="Bess C."/>
            <person name="Blankenburg K."/>
            <person name="Forbes L."/>
            <person name="Fu Q."/>
            <person name="Gubbala S."/>
            <person name="Hirani K."/>
            <person name="Jayaseelan J.C."/>
            <person name="Lara F."/>
            <person name="Munidasa M."/>
            <person name="Palculict T."/>
            <person name="Patil S."/>
            <person name="Pu L.-L."/>
            <person name="Saada N."/>
            <person name="Tang L."/>
            <person name="Weissenberger G."/>
            <person name="Zhu Y."/>
            <person name="Hemphill L."/>
            <person name="Shang Y."/>
            <person name="Youmans B."/>
            <person name="Ayvaz T."/>
            <person name="Ross M."/>
            <person name="Santibanez J."/>
            <person name="Aqrawi P."/>
            <person name="Gross S."/>
            <person name="Joshi V."/>
            <person name="Fowler G."/>
            <person name="Nazareth L."/>
            <person name="Reid J."/>
            <person name="Worley K."/>
            <person name="Petrosino J."/>
            <person name="Highlander S."/>
            <person name="Gibbs R."/>
        </authorList>
    </citation>
    <scope>NUCLEOTIDE SEQUENCE [LARGE SCALE GENOMIC DNA]</scope>
    <source>
        <strain evidence="9 10">DSM 2778</strain>
    </source>
</reference>
<evidence type="ECO:0000313" key="9">
    <source>
        <dbReference type="EMBL" id="EGK57361.1"/>
    </source>
</evidence>
<comment type="subcellular location">
    <subcellularLocation>
        <location evidence="1">Cell membrane</location>
        <topology evidence="1">Multi-pass membrane protein</topology>
    </subcellularLocation>
</comment>
<dbReference type="PANTHER" id="PTHR30443">
    <property type="entry name" value="INNER MEMBRANE PROTEIN"/>
    <property type="match status" value="1"/>
</dbReference>
<keyword evidence="2" id="KW-1003">Cell membrane</keyword>
<keyword evidence="9" id="KW-0378">Hydrolase</keyword>
<dbReference type="EC" id="3.1.6.-" evidence="9"/>
<dbReference type="InterPro" id="IPR000917">
    <property type="entry name" value="Sulfatase_N"/>
</dbReference>
<keyword evidence="6 7" id="KW-0472">Membrane</keyword>
<dbReference type="InterPro" id="IPR040423">
    <property type="entry name" value="PEA_transferase"/>
</dbReference>
<dbReference type="Gene3D" id="3.40.720.10">
    <property type="entry name" value="Alkaline Phosphatase, subunit A"/>
    <property type="match status" value="1"/>
</dbReference>
<accession>F5RQ29</accession>
<comment type="caution">
    <text evidence="9">The sequence shown here is derived from an EMBL/GenBank/DDBJ whole genome shotgun (WGS) entry which is preliminary data.</text>
</comment>
<feature type="transmembrane region" description="Helical" evidence="7">
    <location>
        <begin position="101"/>
        <end position="119"/>
    </location>
</feature>
<dbReference type="SUPFAM" id="SSF53649">
    <property type="entry name" value="Alkaline phosphatase-like"/>
    <property type="match status" value="1"/>
</dbReference>
<evidence type="ECO:0000256" key="1">
    <source>
        <dbReference type="ARBA" id="ARBA00004651"/>
    </source>
</evidence>
<dbReference type="GO" id="GO:0016787">
    <property type="term" value="F:hydrolase activity"/>
    <property type="evidence" value="ECO:0007669"/>
    <property type="project" value="UniProtKB-KW"/>
</dbReference>
<feature type="transmembrane region" description="Helical" evidence="7">
    <location>
        <begin position="131"/>
        <end position="153"/>
    </location>
</feature>
<evidence type="ECO:0000256" key="5">
    <source>
        <dbReference type="ARBA" id="ARBA00022989"/>
    </source>
</evidence>
<protein>
    <submittedName>
        <fullName evidence="9">Sulfatase domain protein</fullName>
        <ecNumber evidence="9">3.1.6.-</ecNumber>
    </submittedName>
</protein>
<dbReference type="eggNOG" id="COG2194">
    <property type="taxonomic scope" value="Bacteria"/>
</dbReference>
<sequence length="604" mass="68690">MMTKWAENQSRKWMPYMVTVLIVVSLGALLQMVVLSDKYKGLVELGRLFYLGIWTAILLPMAVYSKRYILMLVFYTAVFVSAAYVPFLGGANVAGKEITSAYLLGASHFLFWTWIYGAARKISSNALRRFACGFSFAALAVAILMPLLVWGYWIVSGGYVLSSAIVLTLFQTNLAESLAYLKNQNVFLWICGSLGLFFAVVGTIKALRVALHVDVQLPDRRMSLLFLFFMLIGLFVVNHGVKYYLPAHIGMEVKVALQQYRAYGEARAMREERLKNLQGLNLVSSGGVFVLVIGEAETRNHMQVYGYARETTPWMKDQCENKENVTFSNAYSNYVHTVPALTYALSEKNQYNAMDLKDAYSIVEVANAVGYETYWISNQKKLGVADTPVSETASTAQHQKWMNGMFGNSQVTEYYDDILLTQIPQVCEKNALIIIHLMGCHADYRDRCPNAHFSGEDSYVDQYDDAVLYNDYILSQIYEQVHSLPNFKGMVYFSDHGEDPDRRLYHEATKFTWSMARIPLVMWFSDAFQEERPEVFAQLKAHEQAYWTNDMIYDVMIDVLGIEGMPHVDLQYDLASKDYGITKENAMTLHGTLKLADEDMQAER</sequence>
<gene>
    <name evidence="9" type="ORF">HMPREF9081_2365</name>
</gene>
<evidence type="ECO:0000256" key="3">
    <source>
        <dbReference type="ARBA" id="ARBA00022679"/>
    </source>
</evidence>
<feature type="transmembrane region" description="Helical" evidence="7">
    <location>
        <begin position="186"/>
        <end position="204"/>
    </location>
</feature>
<dbReference type="AlphaFoldDB" id="F5RQ29"/>
<evidence type="ECO:0000313" key="10">
    <source>
        <dbReference type="Proteomes" id="UP000004067"/>
    </source>
</evidence>
<dbReference type="Proteomes" id="UP000004067">
    <property type="component" value="Unassembled WGS sequence"/>
</dbReference>
<name>F5RQ29_9FIRM</name>
<dbReference type="HOGENOM" id="CLU_018534_2_0_9"/>